<evidence type="ECO:0000313" key="1">
    <source>
        <dbReference type="EMBL" id="MDO3382077.1"/>
    </source>
</evidence>
<organism evidence="1 2">
    <name type="scientific">Gilvimarinus algae</name>
    <dbReference type="NCBI Taxonomy" id="3058037"/>
    <lineage>
        <taxon>Bacteria</taxon>
        <taxon>Pseudomonadati</taxon>
        <taxon>Pseudomonadota</taxon>
        <taxon>Gammaproteobacteria</taxon>
        <taxon>Cellvibrionales</taxon>
        <taxon>Cellvibrionaceae</taxon>
        <taxon>Gilvimarinus</taxon>
    </lineage>
</organism>
<dbReference type="RefSeq" id="WP_302712236.1">
    <property type="nucleotide sequence ID" value="NZ_JAULRT010000052.1"/>
</dbReference>
<reference evidence="1" key="1">
    <citation type="submission" date="2023-07" db="EMBL/GenBank/DDBJ databases">
        <title>Gilvimarinus algae sp. nov., isolated from the surface of Kelp.</title>
        <authorList>
            <person name="Sun Y.Y."/>
            <person name="Gong Y."/>
            <person name="Du Z.J."/>
        </authorList>
    </citation>
    <scope>NUCLEOTIDE SEQUENCE</scope>
    <source>
        <strain evidence="1">SDUM040014</strain>
    </source>
</reference>
<dbReference type="Proteomes" id="UP001168380">
    <property type="component" value="Unassembled WGS sequence"/>
</dbReference>
<proteinExistence type="predicted"/>
<sequence length="64" mass="7085">MNGLRLILVRGRRPKWGASVKMHIAGALVGCELPVKWWGSAWKISKKPNLGGWVFICVSPVKSL</sequence>
<evidence type="ECO:0000313" key="2">
    <source>
        <dbReference type="Proteomes" id="UP001168380"/>
    </source>
</evidence>
<accession>A0ABT8TID5</accession>
<name>A0ABT8TID5_9GAMM</name>
<comment type="caution">
    <text evidence="1">The sequence shown here is derived from an EMBL/GenBank/DDBJ whole genome shotgun (WGS) entry which is preliminary data.</text>
</comment>
<gene>
    <name evidence="1" type="ORF">QWI16_07810</name>
</gene>
<protein>
    <submittedName>
        <fullName evidence="1">Uncharacterized protein</fullName>
    </submittedName>
</protein>
<dbReference type="EMBL" id="JAULRT010000052">
    <property type="protein sequence ID" value="MDO3382077.1"/>
    <property type="molecule type" value="Genomic_DNA"/>
</dbReference>
<keyword evidence="2" id="KW-1185">Reference proteome</keyword>